<dbReference type="RefSeq" id="XP_014179147.1">
    <property type="nucleotide sequence ID" value="XM_014323672.1"/>
</dbReference>
<comment type="caution">
    <text evidence="2">The sequence shown here is derived from an EMBL/GenBank/DDBJ whole genome shotgun (WGS) entry which is preliminary data.</text>
</comment>
<dbReference type="KEGG" id="tasa:A1Q1_02410"/>
<dbReference type="OrthoDB" id="202545at2759"/>
<proteinExistence type="predicted"/>
<name>J5QQJ5_TRIAS</name>
<feature type="compositionally biased region" description="Low complexity" evidence="1">
    <location>
        <begin position="55"/>
        <end position="67"/>
    </location>
</feature>
<organism evidence="2 3">
    <name type="scientific">Trichosporon asahii var. asahii (strain ATCC 90039 / CBS 2479 / JCM 2466 / KCTC 7840 / NBRC 103889/ NCYC 2677 / UAMH 7654)</name>
    <name type="common">Yeast</name>
    <dbReference type="NCBI Taxonomy" id="1186058"/>
    <lineage>
        <taxon>Eukaryota</taxon>
        <taxon>Fungi</taxon>
        <taxon>Dikarya</taxon>
        <taxon>Basidiomycota</taxon>
        <taxon>Agaricomycotina</taxon>
        <taxon>Tremellomycetes</taxon>
        <taxon>Trichosporonales</taxon>
        <taxon>Trichosporonaceae</taxon>
        <taxon>Trichosporon</taxon>
    </lineage>
</organism>
<dbReference type="EMBL" id="ALBS01000200">
    <property type="protein sequence ID" value="EJT48573.1"/>
    <property type="molecule type" value="Genomic_DNA"/>
</dbReference>
<gene>
    <name evidence="2" type="ORF">A1Q1_02410</name>
</gene>
<feature type="region of interest" description="Disordered" evidence="1">
    <location>
        <begin position="41"/>
        <end position="69"/>
    </location>
</feature>
<dbReference type="PANTHER" id="PTHR42044:SF2">
    <property type="entry name" value="DUF676 DOMAIN-CONTAINING PROTEIN"/>
    <property type="match status" value="1"/>
</dbReference>
<dbReference type="GeneID" id="25985924"/>
<sequence>MSDPLPRTAGAQHIRIRKSHSQPDYGTMPVMTKVTVQTVSHSGRHHADCVQEGLPSSPSQAKAAAASVQDRSRSLTDPSYLNHLPVHSPPHCIVQDTICTPFLDTPQAFRQSPFKAMAKDFAFLIKNIGLVPSILLPINNSPIDRHIRSKGILSGLFQVGLISTSLVLTVGAVTSFFTSIPPMAAWVPVLTGFCWVGLWLQGGRVKESDGAVNFVEGHEKEEWIYINGIATDGWTAEATADYLQNLFHRPITGVLNKTLGMWFDLIECILQRDLFWTTQDIRSGYEERIVIIAHSQGGIICSAWVDQLLCDFPADTLAKLEIYTFASAANHLSRPLYLAKTAEIADAKTMLNNCSKMSWDEVKTCIPAAFQDAVHIDGAGNGTSTHGGNSPVLSTTLRGDQVGLRALKATQPFHRVEHFANENDFVARFGVLGWSPPMPKEQYLGPQDRIPLEKGDFGGRVFMRPKTSGHLLLAHYLHPTNSILDDPVVRAHSRLVTYLGGGNSLANSNVLSGSPVADTPSSVSETTASAFAKSQFSIKQRELQKNGSKQSLEEETDEVSENVYHVTNPQDLPDTRFSGAVLESWVLCIIAASSSTSPSRPPNPEIRVWTLGN</sequence>
<protein>
    <recommendedName>
        <fullName evidence="4">DUF676 domain-containing protein</fullName>
    </recommendedName>
</protein>
<evidence type="ECO:0000313" key="2">
    <source>
        <dbReference type="EMBL" id="EJT48573.1"/>
    </source>
</evidence>
<dbReference type="HOGENOM" id="CLU_445632_0_0_1"/>
<accession>J5QQJ5</accession>
<feature type="region of interest" description="Disordered" evidence="1">
    <location>
        <begin position="1"/>
        <end position="27"/>
    </location>
</feature>
<evidence type="ECO:0008006" key="4">
    <source>
        <dbReference type="Google" id="ProtNLM"/>
    </source>
</evidence>
<evidence type="ECO:0000313" key="3">
    <source>
        <dbReference type="Proteomes" id="UP000002748"/>
    </source>
</evidence>
<dbReference type="PANTHER" id="PTHR42044">
    <property type="entry name" value="DUF676 DOMAIN-CONTAINING PROTEIN-RELATED"/>
    <property type="match status" value="1"/>
</dbReference>
<dbReference type="Proteomes" id="UP000002748">
    <property type="component" value="Unassembled WGS sequence"/>
</dbReference>
<reference evidence="2 3" key="1">
    <citation type="journal article" date="2012" name="Eukaryot. Cell">
        <title>Draft genome sequence of CBS 2479, the standard type strain of Trichosporon asahii.</title>
        <authorList>
            <person name="Yang R.Y."/>
            <person name="Li H.T."/>
            <person name="Zhu H."/>
            <person name="Zhou G.P."/>
            <person name="Wang M."/>
            <person name="Wang L."/>
        </authorList>
    </citation>
    <scope>NUCLEOTIDE SEQUENCE [LARGE SCALE GENOMIC DNA]</scope>
    <source>
        <strain evidence="3">ATCC 90039 / CBS 2479 / JCM 2466 / KCTC 7840 / NCYC 2677 / UAMH 7654</strain>
    </source>
</reference>
<dbReference type="VEuPathDB" id="FungiDB:A1Q1_02410"/>
<dbReference type="AlphaFoldDB" id="J5QQJ5"/>
<feature type="region of interest" description="Disordered" evidence="1">
    <location>
        <begin position="594"/>
        <end position="613"/>
    </location>
</feature>
<evidence type="ECO:0000256" key="1">
    <source>
        <dbReference type="SAM" id="MobiDB-lite"/>
    </source>
</evidence>